<dbReference type="RefSeq" id="WP_036829023.1">
    <property type="nucleotide sequence ID" value="NZ_JGVO01001103.1"/>
</dbReference>
<dbReference type="OrthoDB" id="5592477at2"/>
<reference evidence="7 8" key="1">
    <citation type="submission" date="2018-01" db="EMBL/GenBank/DDBJ databases">
        <title>Whole genome sequencing of Histamine producing bacteria.</title>
        <authorList>
            <person name="Butler K."/>
        </authorList>
    </citation>
    <scope>NUCLEOTIDE SEQUENCE [LARGE SCALE GENOMIC DNA]</scope>
    <source>
        <strain evidence="7 8">DSM 100436</strain>
    </source>
</reference>
<feature type="transmembrane region" description="Helical" evidence="6">
    <location>
        <begin position="75"/>
        <end position="95"/>
    </location>
</feature>
<dbReference type="GO" id="GO:0016787">
    <property type="term" value="F:hydrolase activity"/>
    <property type="evidence" value="ECO:0007669"/>
    <property type="project" value="TreeGrafter"/>
</dbReference>
<evidence type="ECO:0000256" key="2">
    <source>
        <dbReference type="ARBA" id="ARBA00007375"/>
    </source>
</evidence>
<evidence type="ECO:0000256" key="3">
    <source>
        <dbReference type="ARBA" id="ARBA00022692"/>
    </source>
</evidence>
<dbReference type="Proteomes" id="UP000241771">
    <property type="component" value="Unassembled WGS sequence"/>
</dbReference>
<keyword evidence="4 6" id="KW-1133">Transmembrane helix</keyword>
<evidence type="ECO:0000313" key="8">
    <source>
        <dbReference type="Proteomes" id="UP000241771"/>
    </source>
</evidence>
<organism evidence="7 8">
    <name type="scientific">Photobacterium sanctipauli</name>
    <dbReference type="NCBI Taxonomy" id="1342794"/>
    <lineage>
        <taxon>Bacteria</taxon>
        <taxon>Pseudomonadati</taxon>
        <taxon>Pseudomonadota</taxon>
        <taxon>Gammaproteobacteria</taxon>
        <taxon>Vibrionales</taxon>
        <taxon>Vibrionaceae</taxon>
        <taxon>Photobacterium</taxon>
    </lineage>
</organism>
<proteinExistence type="inferred from homology"/>
<dbReference type="AlphaFoldDB" id="A0A2T3NST0"/>
<gene>
    <name evidence="7" type="ORF">C9I98_13325</name>
</gene>
<evidence type="ECO:0000256" key="5">
    <source>
        <dbReference type="ARBA" id="ARBA00023136"/>
    </source>
</evidence>
<accession>A0A2T3NST0</accession>
<evidence type="ECO:0000256" key="6">
    <source>
        <dbReference type="SAM" id="Phobius"/>
    </source>
</evidence>
<feature type="transmembrane region" description="Helical" evidence="6">
    <location>
        <begin position="188"/>
        <end position="206"/>
    </location>
</feature>
<comment type="subcellular location">
    <subcellularLocation>
        <location evidence="1">Membrane</location>
        <topology evidence="1">Multi-pass membrane protein</topology>
    </subcellularLocation>
</comment>
<protein>
    <submittedName>
        <fullName evidence="7">Lysoplasmalogenase</fullName>
    </submittedName>
</protein>
<feature type="transmembrane region" description="Helical" evidence="6">
    <location>
        <begin position="101"/>
        <end position="121"/>
    </location>
</feature>
<feature type="transmembrane region" description="Helical" evidence="6">
    <location>
        <begin position="128"/>
        <end position="150"/>
    </location>
</feature>
<dbReference type="PANTHER" id="PTHR31885:SF6">
    <property type="entry name" value="GH04784P"/>
    <property type="match status" value="1"/>
</dbReference>
<name>A0A2T3NST0_9GAMM</name>
<evidence type="ECO:0000313" key="7">
    <source>
        <dbReference type="EMBL" id="PSW19344.1"/>
    </source>
</evidence>
<feature type="transmembrane region" description="Helical" evidence="6">
    <location>
        <begin position="49"/>
        <end position="68"/>
    </location>
</feature>
<dbReference type="InterPro" id="IPR012506">
    <property type="entry name" value="TMEM86B-like"/>
</dbReference>
<sequence>MWAWLAIALSAFIHITASYCGPRWQYFFFKPFTMVLLLGLAWNADVAGVYHDALIAGLVLSLVGDVFLMLPKDRFIAGLVSFLFAHIAYSVGFWSQLDGGMIWWLPAMLAAAGVIVFLLLLPSLGKMLLPVAVYIAVIVQMAWAAGEYWLTSGSTAAALAFGGALIFMFSDLCLAIERFRGPFKPSAVVVMGSYFMAQSLFVASLLV</sequence>
<dbReference type="GO" id="GO:0016020">
    <property type="term" value="C:membrane"/>
    <property type="evidence" value="ECO:0007669"/>
    <property type="project" value="UniProtKB-SubCell"/>
</dbReference>
<keyword evidence="8" id="KW-1185">Reference proteome</keyword>
<dbReference type="PANTHER" id="PTHR31885">
    <property type="entry name" value="GH04784P"/>
    <property type="match status" value="1"/>
</dbReference>
<keyword evidence="5 6" id="KW-0472">Membrane</keyword>
<dbReference type="Pfam" id="PF07947">
    <property type="entry name" value="YhhN"/>
    <property type="match status" value="1"/>
</dbReference>
<keyword evidence="3 6" id="KW-0812">Transmembrane</keyword>
<comment type="similarity">
    <text evidence="2">Belongs to the TMEM86 family.</text>
</comment>
<feature type="transmembrane region" description="Helical" evidence="6">
    <location>
        <begin position="156"/>
        <end position="176"/>
    </location>
</feature>
<dbReference type="EMBL" id="PYMA01000007">
    <property type="protein sequence ID" value="PSW19344.1"/>
    <property type="molecule type" value="Genomic_DNA"/>
</dbReference>
<evidence type="ECO:0000256" key="4">
    <source>
        <dbReference type="ARBA" id="ARBA00022989"/>
    </source>
</evidence>
<comment type="caution">
    <text evidence="7">The sequence shown here is derived from an EMBL/GenBank/DDBJ whole genome shotgun (WGS) entry which is preliminary data.</text>
</comment>
<evidence type="ECO:0000256" key="1">
    <source>
        <dbReference type="ARBA" id="ARBA00004141"/>
    </source>
</evidence>